<proteinExistence type="inferred from homology"/>
<dbReference type="SUPFAM" id="SSF101478">
    <property type="entry name" value="ADP-ribosylglycohydrolase"/>
    <property type="match status" value="1"/>
</dbReference>
<comment type="caution">
    <text evidence="4">The sequence shown here is derived from an EMBL/GenBank/DDBJ whole genome shotgun (WGS) entry which is preliminary data.</text>
</comment>
<dbReference type="InterPro" id="IPR050792">
    <property type="entry name" value="ADP-ribosylglycohydrolase"/>
</dbReference>
<dbReference type="PANTHER" id="PTHR16222">
    <property type="entry name" value="ADP-RIBOSYLGLYCOHYDROLASE"/>
    <property type="match status" value="1"/>
</dbReference>
<reference evidence="4" key="1">
    <citation type="journal article" date="2020" name="mSystems">
        <title>Genome- and Community-Level Interaction Insights into Carbon Utilization and Element Cycling Functions of Hydrothermarchaeota in Hydrothermal Sediment.</title>
        <authorList>
            <person name="Zhou Z."/>
            <person name="Liu Y."/>
            <person name="Xu W."/>
            <person name="Pan J."/>
            <person name="Luo Z.H."/>
            <person name="Li M."/>
        </authorList>
    </citation>
    <scope>NUCLEOTIDE SEQUENCE [LARGE SCALE GENOMIC DNA]</scope>
    <source>
        <strain evidence="4">SpSt-743</strain>
    </source>
</reference>
<gene>
    <name evidence="4" type="ORF">ENV26_02305</name>
</gene>
<dbReference type="EMBL" id="DTFR01000145">
    <property type="protein sequence ID" value="HHS37844.1"/>
    <property type="molecule type" value="Genomic_DNA"/>
</dbReference>
<feature type="binding site" evidence="3">
    <location>
        <position position="58"/>
    </location>
    <ligand>
        <name>Mg(2+)</name>
        <dbReference type="ChEBI" id="CHEBI:18420"/>
        <label>1</label>
    </ligand>
</feature>
<dbReference type="Pfam" id="PF03747">
    <property type="entry name" value="ADP_ribosyl_GH"/>
    <property type="match status" value="1"/>
</dbReference>
<protein>
    <submittedName>
        <fullName evidence="4">ADP-ribosylglycohydrolase</fullName>
    </submittedName>
</protein>
<keyword evidence="3" id="KW-0479">Metal-binding</keyword>
<dbReference type="AlphaFoldDB" id="A0A7C6E1Q8"/>
<evidence type="ECO:0000256" key="2">
    <source>
        <dbReference type="ARBA" id="ARBA00022801"/>
    </source>
</evidence>
<feature type="binding site" evidence="3">
    <location>
        <position position="57"/>
    </location>
    <ligand>
        <name>Mg(2+)</name>
        <dbReference type="ChEBI" id="CHEBI:18420"/>
        <label>1</label>
    </ligand>
</feature>
<keyword evidence="2 4" id="KW-0378">Hydrolase</keyword>
<feature type="binding site" evidence="3">
    <location>
        <position position="56"/>
    </location>
    <ligand>
        <name>Mg(2+)</name>
        <dbReference type="ChEBI" id="CHEBI:18420"/>
        <label>1</label>
    </ligand>
</feature>
<organism evidence="4">
    <name type="scientific">Thermus tengchongensis</name>
    <dbReference type="NCBI Taxonomy" id="1214928"/>
    <lineage>
        <taxon>Bacteria</taxon>
        <taxon>Thermotogati</taxon>
        <taxon>Deinococcota</taxon>
        <taxon>Deinococci</taxon>
        <taxon>Thermales</taxon>
        <taxon>Thermaceae</taxon>
        <taxon>Thermus</taxon>
    </lineage>
</organism>
<accession>A0A7C6E1Q8</accession>
<feature type="binding site" evidence="3">
    <location>
        <position position="251"/>
    </location>
    <ligand>
        <name>Mg(2+)</name>
        <dbReference type="ChEBI" id="CHEBI:18420"/>
        <label>1</label>
    </ligand>
</feature>
<name>A0A7C6E1Q8_9DEIN</name>
<evidence type="ECO:0000313" key="4">
    <source>
        <dbReference type="EMBL" id="HHS37844.1"/>
    </source>
</evidence>
<dbReference type="Gene3D" id="1.10.4080.10">
    <property type="entry name" value="ADP-ribosylation/Crystallin J1"/>
    <property type="match status" value="1"/>
</dbReference>
<comment type="cofactor">
    <cofactor evidence="3">
        <name>Mg(2+)</name>
        <dbReference type="ChEBI" id="CHEBI:18420"/>
    </cofactor>
    <text evidence="3">Binds 2 magnesium ions per subunit.</text>
</comment>
<feature type="binding site" evidence="3">
    <location>
        <position position="253"/>
    </location>
    <ligand>
        <name>Mg(2+)</name>
        <dbReference type="ChEBI" id="CHEBI:18420"/>
        <label>1</label>
    </ligand>
</feature>
<evidence type="ECO:0000256" key="1">
    <source>
        <dbReference type="ARBA" id="ARBA00010702"/>
    </source>
</evidence>
<keyword evidence="3" id="KW-0460">Magnesium</keyword>
<feature type="binding site" evidence="3">
    <location>
        <position position="254"/>
    </location>
    <ligand>
        <name>Mg(2+)</name>
        <dbReference type="ChEBI" id="CHEBI:18420"/>
        <label>1</label>
    </ligand>
</feature>
<evidence type="ECO:0000256" key="3">
    <source>
        <dbReference type="PIRSR" id="PIRSR605502-1"/>
    </source>
</evidence>
<dbReference type="PANTHER" id="PTHR16222:SF24">
    <property type="entry name" value="ADP-RIBOSYLHYDROLASE ARH3"/>
    <property type="match status" value="1"/>
</dbReference>
<sequence length="303" mass="32926">MEALRRLQDRYLGALLGLAVGDALGAQVEFQPKGSFPPVAGMSGGGPHDLFPGAWTDDTSMALCLAESLVEKGFDPQDQMARYLRWYREGYLSAKGYCFDIGNATRRALERFARTGDPFCGDAEGAGNGPLMRLAPLVLAYRQHPNLLQLARLSARTTHGAREALEATEVLAWLLKEALEGASKEELLRLEPFRDRDLHPAVRRVAEGGFWNEPEEGPGYAPGTLEAALFAFATTSSFQEGMLRAVNLGGDADTVGAVYGQLAGAFYGKEAIPEAWLAPLFLRGRMEALALDLLRASHRFALP</sequence>
<dbReference type="GO" id="GO:0016787">
    <property type="term" value="F:hydrolase activity"/>
    <property type="evidence" value="ECO:0007669"/>
    <property type="project" value="UniProtKB-KW"/>
</dbReference>
<dbReference type="GO" id="GO:0046872">
    <property type="term" value="F:metal ion binding"/>
    <property type="evidence" value="ECO:0007669"/>
    <property type="project" value="UniProtKB-KW"/>
</dbReference>
<comment type="similarity">
    <text evidence="1">Belongs to the ADP-ribosylglycohydrolase family.</text>
</comment>
<dbReference type="InterPro" id="IPR005502">
    <property type="entry name" value="Ribosyl_crysJ1"/>
</dbReference>
<dbReference type="InterPro" id="IPR036705">
    <property type="entry name" value="Ribosyl_crysJ1_sf"/>
</dbReference>